<feature type="domain" description="Glycosyl hydrolase family 92" evidence="1">
    <location>
        <begin position="379"/>
        <end position="863"/>
    </location>
</feature>
<evidence type="ECO:0000259" key="1">
    <source>
        <dbReference type="Pfam" id="PF07971"/>
    </source>
</evidence>
<dbReference type="OMA" id="QFHYSGR"/>
<dbReference type="InterPro" id="IPR050883">
    <property type="entry name" value="PNGase"/>
</dbReference>
<dbReference type="GeneID" id="27418945"/>
<dbReference type="eggNOG" id="ENOG502QR5Q">
    <property type="taxonomic scope" value="Eukaryota"/>
</dbReference>
<dbReference type="STRING" id="1365824.V5EQC8"/>
<dbReference type="Gene3D" id="1.20.1050.60">
    <property type="entry name" value="alpha-1,2-mannosidase"/>
    <property type="match status" value="1"/>
</dbReference>
<dbReference type="Pfam" id="PF17678">
    <property type="entry name" value="Glyco_hydro_92N"/>
    <property type="match status" value="1"/>
</dbReference>
<dbReference type="OrthoDB" id="449263at2759"/>
<keyword evidence="4" id="KW-1185">Reference proteome</keyword>
<dbReference type="Gene3D" id="2.70.98.10">
    <property type="match status" value="1"/>
</dbReference>
<dbReference type="PANTHER" id="PTHR12143:SF42">
    <property type="entry name" value="PUTATIVE SUBFAMILY (AFU_ORTHOLOGUE AFUA_6G13760)-RELATED"/>
    <property type="match status" value="1"/>
</dbReference>
<dbReference type="InterPro" id="IPR041371">
    <property type="entry name" value="GH92_N"/>
</dbReference>
<evidence type="ECO:0000313" key="3">
    <source>
        <dbReference type="EMBL" id="EST07345.1"/>
    </source>
</evidence>
<protein>
    <recommendedName>
        <fullName evidence="5">Alpha-1,2-mannosidase</fullName>
    </recommendedName>
</protein>
<sequence length="894" mass="97324">MPRLRLALGRRTFVLLATAFICTCLYLASQYKDAAPYLDSILGASQSHLGFDNSFSHLDGLMSSDQASEILRAPVPNVDPSQYVDTLIGTLKGGNVFAGPSTPFGSVKPGLDSIVGNNQAGFVPDGVSPIRGVSALHDDGTGGYPSLGMSSLLPQYCQLANNEAASECKWATDGRATNISFESVSSSPGRFSFKLQNGIGIQFSSTDRAAMYTFDYSPVLRQPSVPVYPGSPSRPEVAADPPSVVQEKRAILLFDHISDLRYSGGRNVNNTLTTSNFTLPPPAGSASAVPVTRVETSALFLPSFGVGNFTVYSCLDVPYASSFDIYLRRDLKPKMTSIEGIQVAGGIVLTVDRDTLKGATLNGVLPVRMGISWTSTAAACKYAESELPNFHVKGNFDSVVQQSRSKWNHLLGDTLWISQEGVTHADLTLFYSSLYRSFLSPNNVTGDNPRFQTTKPSYDSLYCIWDSARTVHPLWVLLAPKVQAEVLQAVVEIQKHEGWLPDCRMSTDQGWTQGGSNAEMMLSDSYVKGILANDTAFWEDALQAMLKDAQDEPVSWGQVGRGGIAARAKLGYVPTGPSGGALVLGSVPGRSASRTVEYAFNDFSIALVAAGLRRRELYDTYRRLTDDTFNLWNPDIVSDGFSGFLQPRDENGTWVYQDPKRCSSALEPLSCFLNIGGGEFYEASAWQYSYFAPQDAAKLVELMGGHKRFVQRYDHMWKNEYADIGNEPAFLALYSANFAIGGYSHTVDQVVSIIRSKFDTTKTGLPGNDDIGAMGSFVVWSHFGFYPVAGTGVYLLSTPLLSAFAITNQMTGKIFRLTTRGFDGAKKNKYIVEARLDGKPYTKTWLCHSVFAEGATLELTLGPKPSRTFGMKEDDLPPSLSTGGYRYDSSYLGC</sequence>
<dbReference type="Pfam" id="PF07971">
    <property type="entry name" value="Glyco_hydro_92"/>
    <property type="match status" value="1"/>
</dbReference>
<evidence type="ECO:0000313" key="4">
    <source>
        <dbReference type="Proteomes" id="UP000019377"/>
    </source>
</evidence>
<dbReference type="GO" id="GO:0005975">
    <property type="term" value="P:carbohydrate metabolic process"/>
    <property type="evidence" value="ECO:0007669"/>
    <property type="project" value="InterPro"/>
</dbReference>
<dbReference type="GO" id="GO:0005829">
    <property type="term" value="C:cytosol"/>
    <property type="evidence" value="ECO:0007669"/>
    <property type="project" value="TreeGrafter"/>
</dbReference>
<evidence type="ECO:0000259" key="2">
    <source>
        <dbReference type="Pfam" id="PF17678"/>
    </source>
</evidence>
<dbReference type="GO" id="GO:0005634">
    <property type="term" value="C:nucleus"/>
    <property type="evidence" value="ECO:0007669"/>
    <property type="project" value="TreeGrafter"/>
</dbReference>
<dbReference type="InterPro" id="IPR014718">
    <property type="entry name" value="GH-type_carb-bd"/>
</dbReference>
<dbReference type="Gene3D" id="1.20.1610.10">
    <property type="entry name" value="alpha-1,2-mannosidases domains"/>
    <property type="match status" value="1"/>
</dbReference>
<reference evidence="4" key="1">
    <citation type="journal article" date="2013" name="Genome Announc.">
        <title>Draft genome sequence of Pseudozyma brasiliensis sp. nov. strain GHG001, a high producer of endo-1,4-xylanase isolated from an insect pest of sugarcane.</title>
        <authorList>
            <person name="Oliveira J.V.D.C."/>
            <person name="dos Santos R.A.C."/>
            <person name="Borges T.A."/>
            <person name="Riano-Pachon D.M."/>
            <person name="Goldman G.H."/>
        </authorList>
    </citation>
    <scope>NUCLEOTIDE SEQUENCE [LARGE SCALE GENOMIC DNA]</scope>
    <source>
        <strain evidence="4">GHG001</strain>
    </source>
</reference>
<dbReference type="SUPFAM" id="SSF48208">
    <property type="entry name" value="Six-hairpin glycosidases"/>
    <property type="match status" value="1"/>
</dbReference>
<dbReference type="Proteomes" id="UP000019377">
    <property type="component" value="Unassembled WGS sequence"/>
</dbReference>
<dbReference type="InterPro" id="IPR008928">
    <property type="entry name" value="6-hairpin_glycosidase_sf"/>
</dbReference>
<gene>
    <name evidence="3" type="ORF">PSEUBRA_SCAF20g03129</name>
</gene>
<dbReference type="EMBL" id="KI545863">
    <property type="protein sequence ID" value="EST07345.1"/>
    <property type="molecule type" value="Genomic_DNA"/>
</dbReference>
<proteinExistence type="predicted"/>
<dbReference type="PANTHER" id="PTHR12143">
    <property type="entry name" value="PEPTIDE N-GLYCANASE PNGASE -RELATED"/>
    <property type="match status" value="1"/>
</dbReference>
<dbReference type="InterPro" id="IPR012939">
    <property type="entry name" value="Glyco_hydro_92"/>
</dbReference>
<organism evidence="3 4">
    <name type="scientific">Kalmanozyma brasiliensis (strain GHG001)</name>
    <name type="common">Yeast</name>
    <name type="synonym">Pseudozyma brasiliensis</name>
    <dbReference type="NCBI Taxonomy" id="1365824"/>
    <lineage>
        <taxon>Eukaryota</taxon>
        <taxon>Fungi</taxon>
        <taxon>Dikarya</taxon>
        <taxon>Basidiomycota</taxon>
        <taxon>Ustilaginomycotina</taxon>
        <taxon>Ustilaginomycetes</taxon>
        <taxon>Ustilaginales</taxon>
        <taxon>Ustilaginaceae</taxon>
        <taxon>Kalmanozyma</taxon>
    </lineage>
</organism>
<dbReference type="GO" id="GO:0006516">
    <property type="term" value="P:glycoprotein catabolic process"/>
    <property type="evidence" value="ECO:0007669"/>
    <property type="project" value="TreeGrafter"/>
</dbReference>
<dbReference type="HOGENOM" id="CLU_003690_4_1_1"/>
<name>V5EQC8_KALBG</name>
<feature type="domain" description="Glycosyl hydrolase family 92 N-terminal" evidence="2">
    <location>
        <begin position="83"/>
        <end position="218"/>
    </location>
</feature>
<dbReference type="RefSeq" id="XP_016292334.1">
    <property type="nucleotide sequence ID" value="XM_016436308.1"/>
</dbReference>
<accession>V5EQC8</accession>
<dbReference type="GO" id="GO:0000224">
    <property type="term" value="F:peptide-N4-(N-acetyl-beta-glucosaminyl)asparagine amidase activity"/>
    <property type="evidence" value="ECO:0007669"/>
    <property type="project" value="TreeGrafter"/>
</dbReference>
<evidence type="ECO:0008006" key="5">
    <source>
        <dbReference type="Google" id="ProtNLM"/>
    </source>
</evidence>
<dbReference type="GO" id="GO:0030246">
    <property type="term" value="F:carbohydrate binding"/>
    <property type="evidence" value="ECO:0007669"/>
    <property type="project" value="InterPro"/>
</dbReference>
<dbReference type="AlphaFoldDB" id="V5EQC8"/>